<dbReference type="PANTHER" id="PTHR12358">
    <property type="entry name" value="SPHINGOSINE KINASE"/>
    <property type="match status" value="1"/>
</dbReference>
<sequence length="424" mass="45579">MQPESDKLLVIVNPASGAKQAVIDVAAFVLPLLKGIKYQLATTEEPGHAGLLAREFIRSGEGSSILVAGGDGTVHEVANALVLHGDEAPTPMTNDLTLVLFPSGTANALYASLYSKVAPNPSHEYLILPDTEAQAAYRLKSVLAFVHSRLSAKGADTPEVQPSRQLSLALTEIQDVTGRVIERLVGIVVNSTSLHAAILHTAEQLRDSIPGLERFKVAAQRNMAQWYTSEVQIFGSDGSTANGVGVYDPARDEIVSLGSQQDGNILTLEGPFSYFLSTVNVDRLEPTFYITAPFTTHAPPDGSKTMEIVVLRPGREPTFPAHAEAAEIDAPERERFGKDVAMKALFAAYDKGSHVGLTYPNGETIVEYYRAGGWEWIPEGNEEASRLVCIDGTVKEVPVGGKARCRVISSDVGGIQNLTVRVYL</sequence>
<accession>A0A0C3QTL1</accession>
<dbReference type="Pfam" id="PF00781">
    <property type="entry name" value="DAGK_cat"/>
    <property type="match status" value="1"/>
</dbReference>
<gene>
    <name evidence="2" type="ORF">M407DRAFT_66547</name>
</gene>
<dbReference type="AlphaFoldDB" id="A0A0C3QTL1"/>
<dbReference type="EMBL" id="KN822954">
    <property type="protein sequence ID" value="KIO32546.1"/>
    <property type="molecule type" value="Genomic_DNA"/>
</dbReference>
<feature type="domain" description="DAGKc" evidence="1">
    <location>
        <begin position="3"/>
        <end position="113"/>
    </location>
</feature>
<dbReference type="SMART" id="SM00046">
    <property type="entry name" value="DAGKc"/>
    <property type="match status" value="1"/>
</dbReference>
<dbReference type="HOGENOM" id="CLU_048757_0_0_1"/>
<evidence type="ECO:0000313" key="2">
    <source>
        <dbReference type="EMBL" id="KIO32546.1"/>
    </source>
</evidence>
<organism evidence="2 3">
    <name type="scientific">Tulasnella calospora MUT 4182</name>
    <dbReference type="NCBI Taxonomy" id="1051891"/>
    <lineage>
        <taxon>Eukaryota</taxon>
        <taxon>Fungi</taxon>
        <taxon>Dikarya</taxon>
        <taxon>Basidiomycota</taxon>
        <taxon>Agaricomycotina</taxon>
        <taxon>Agaricomycetes</taxon>
        <taxon>Cantharellales</taxon>
        <taxon>Tulasnellaceae</taxon>
        <taxon>Tulasnella</taxon>
    </lineage>
</organism>
<proteinExistence type="predicted"/>
<dbReference type="Gene3D" id="3.40.50.10330">
    <property type="entry name" value="Probable inorganic polyphosphate/atp-NAD kinase, domain 1"/>
    <property type="match status" value="1"/>
</dbReference>
<reference evidence="3" key="2">
    <citation type="submission" date="2015-01" db="EMBL/GenBank/DDBJ databases">
        <title>Evolutionary Origins and Diversification of the Mycorrhizal Mutualists.</title>
        <authorList>
            <consortium name="DOE Joint Genome Institute"/>
            <consortium name="Mycorrhizal Genomics Consortium"/>
            <person name="Kohler A."/>
            <person name="Kuo A."/>
            <person name="Nagy L.G."/>
            <person name="Floudas D."/>
            <person name="Copeland A."/>
            <person name="Barry K.W."/>
            <person name="Cichocki N."/>
            <person name="Veneault-Fourrey C."/>
            <person name="LaButti K."/>
            <person name="Lindquist E.A."/>
            <person name="Lipzen A."/>
            <person name="Lundell T."/>
            <person name="Morin E."/>
            <person name="Murat C."/>
            <person name="Riley R."/>
            <person name="Ohm R."/>
            <person name="Sun H."/>
            <person name="Tunlid A."/>
            <person name="Henrissat B."/>
            <person name="Grigoriev I.V."/>
            <person name="Hibbett D.S."/>
            <person name="Martin F."/>
        </authorList>
    </citation>
    <scope>NUCLEOTIDE SEQUENCE [LARGE SCALE GENOMIC DNA]</scope>
    <source>
        <strain evidence="3">MUT 4182</strain>
    </source>
</reference>
<dbReference type="GO" id="GO:0046512">
    <property type="term" value="P:sphingosine biosynthetic process"/>
    <property type="evidence" value="ECO:0007669"/>
    <property type="project" value="TreeGrafter"/>
</dbReference>
<reference evidence="2 3" key="1">
    <citation type="submission" date="2014-04" db="EMBL/GenBank/DDBJ databases">
        <authorList>
            <consortium name="DOE Joint Genome Institute"/>
            <person name="Kuo A."/>
            <person name="Girlanda M."/>
            <person name="Perotto S."/>
            <person name="Kohler A."/>
            <person name="Nagy L.G."/>
            <person name="Floudas D."/>
            <person name="Copeland A."/>
            <person name="Barry K.W."/>
            <person name="Cichocki N."/>
            <person name="Veneault-Fourrey C."/>
            <person name="LaButti K."/>
            <person name="Lindquist E.A."/>
            <person name="Lipzen A."/>
            <person name="Lundell T."/>
            <person name="Morin E."/>
            <person name="Murat C."/>
            <person name="Sun H."/>
            <person name="Tunlid A."/>
            <person name="Henrissat B."/>
            <person name="Grigoriev I.V."/>
            <person name="Hibbett D.S."/>
            <person name="Martin F."/>
            <person name="Nordberg H.P."/>
            <person name="Cantor M.N."/>
            <person name="Hua S.X."/>
        </authorList>
    </citation>
    <scope>NUCLEOTIDE SEQUENCE [LARGE SCALE GENOMIC DNA]</scope>
    <source>
        <strain evidence="2 3">MUT 4182</strain>
    </source>
</reference>
<dbReference type="InterPro" id="IPR050187">
    <property type="entry name" value="Lipid_Phosphate_FormReg"/>
</dbReference>
<name>A0A0C3QTL1_9AGAM</name>
<protein>
    <submittedName>
        <fullName evidence="2">Polysaccharide lyase family 14 protein</fullName>
    </submittedName>
</protein>
<dbReference type="PANTHER" id="PTHR12358:SF105">
    <property type="entry name" value="DAGKC DOMAIN-CONTAINING PROTEIN"/>
    <property type="match status" value="1"/>
</dbReference>
<keyword evidence="3" id="KW-1185">Reference proteome</keyword>
<dbReference type="GO" id="GO:0016829">
    <property type="term" value="F:lyase activity"/>
    <property type="evidence" value="ECO:0007669"/>
    <property type="project" value="UniProtKB-KW"/>
</dbReference>
<evidence type="ECO:0000313" key="3">
    <source>
        <dbReference type="Proteomes" id="UP000054248"/>
    </source>
</evidence>
<dbReference type="InterPro" id="IPR017438">
    <property type="entry name" value="ATP-NAD_kinase_N"/>
</dbReference>
<evidence type="ECO:0000259" key="1">
    <source>
        <dbReference type="PROSITE" id="PS50146"/>
    </source>
</evidence>
<dbReference type="STRING" id="1051891.A0A0C3QTL1"/>
<dbReference type="OrthoDB" id="336240at2759"/>
<keyword evidence="2" id="KW-0456">Lyase</keyword>
<dbReference type="InterPro" id="IPR016064">
    <property type="entry name" value="NAD/diacylglycerol_kinase_sf"/>
</dbReference>
<dbReference type="GO" id="GO:0016020">
    <property type="term" value="C:membrane"/>
    <property type="evidence" value="ECO:0007669"/>
    <property type="project" value="TreeGrafter"/>
</dbReference>
<dbReference type="GO" id="GO:0005737">
    <property type="term" value="C:cytoplasm"/>
    <property type="evidence" value="ECO:0007669"/>
    <property type="project" value="TreeGrafter"/>
</dbReference>
<dbReference type="InterPro" id="IPR001206">
    <property type="entry name" value="Diacylglycerol_kinase_cat_dom"/>
</dbReference>
<dbReference type="GO" id="GO:0001727">
    <property type="term" value="F:lipid kinase activity"/>
    <property type="evidence" value="ECO:0007669"/>
    <property type="project" value="TreeGrafter"/>
</dbReference>
<dbReference type="SUPFAM" id="SSF111331">
    <property type="entry name" value="NAD kinase/diacylglycerol kinase-like"/>
    <property type="match status" value="1"/>
</dbReference>
<dbReference type="Proteomes" id="UP000054248">
    <property type="component" value="Unassembled WGS sequence"/>
</dbReference>
<dbReference type="PROSITE" id="PS50146">
    <property type="entry name" value="DAGK"/>
    <property type="match status" value="1"/>
</dbReference>